<accession>A0ABQ7GB23</accession>
<keyword evidence="3" id="KW-0326">Glycosidase</keyword>
<feature type="region of interest" description="Disordered" evidence="4">
    <location>
        <begin position="291"/>
        <end position="326"/>
    </location>
</feature>
<proteinExistence type="inferred from homology"/>
<keyword evidence="2 6" id="KW-0378">Hydrolase</keyword>
<sequence length="587" mass="63563">MPLLPCATFSLHRLFPFLPHPRHPPRSHTGSDPLLREFVKGEQPFLPHPPFRGLTGWRDPFLIGRPGDGRHDRWAIIFGSGFDRTGPSPDKQAGAALVYTSEKPTSGWEYVKPLCVGDGSTGGMWECPLMARVPVHPSASKDDAASLLQKDGEPTYVLMVCPDNPWTPKNVAVYYLGQYNPKELSFDIKNAAGPNPADLGDHTFYAANVLTNDPKGRLVLFGWIQETGRYPGKHEYSACLSLPRMLWLHPSAPGRLWQEPLDVLVNLRKASWLWQGAPKGVGLSAGWRQLTAEGHAPPPTEATTSAPAQVPPPEVAHPGGEGGKMPLVPGQSVTLPPEVRNSQHLEIEVTLHPPEQLVSGKVAKSGILFRSAPLTTPPTEGEACGRFGAALLYDWRNNRLDVVYPDATVPLEKLCDMPLSGLKSMSRAAHVFVSSHGSDAYEDVDVGKDPEMHEVAYTPIHGTEEHAGMPHETTLHQPIDIRGCHAIGGHLRNMPKTGALRPIRLRIFLDFSLVEAFTSTGIDVGEKSSATNPRVFAILEPASVGIAASASDVRVQALGMIWGGAEGLADLEQKLGARHATAHPAAL</sequence>
<reference evidence="6" key="1">
    <citation type="submission" date="2017-08" db="EMBL/GenBank/DDBJ databases">
        <authorList>
            <person name="Polle J.E."/>
            <person name="Barry K."/>
            <person name="Cushman J."/>
            <person name="Schmutz J."/>
            <person name="Tran D."/>
            <person name="Hathwaick L.T."/>
            <person name="Yim W.C."/>
            <person name="Jenkins J."/>
            <person name="Mckie-Krisberg Z.M."/>
            <person name="Prochnik S."/>
            <person name="Lindquist E."/>
            <person name="Dockter R.B."/>
            <person name="Adam C."/>
            <person name="Molina H."/>
            <person name="Bunkerborg J."/>
            <person name="Jin E."/>
            <person name="Buchheim M."/>
            <person name="Magnuson J."/>
        </authorList>
    </citation>
    <scope>NUCLEOTIDE SEQUENCE</scope>
    <source>
        <strain evidence="6">CCAP 19/18</strain>
    </source>
</reference>
<dbReference type="InterPro" id="IPR013148">
    <property type="entry name" value="Glyco_hydro_32_N"/>
</dbReference>
<comment type="caution">
    <text evidence="6">The sequence shown here is derived from an EMBL/GenBank/DDBJ whole genome shotgun (WGS) entry which is preliminary data.</text>
</comment>
<dbReference type="Gene3D" id="2.115.10.20">
    <property type="entry name" value="Glycosyl hydrolase domain, family 43"/>
    <property type="match status" value="1"/>
</dbReference>
<organism evidence="6 7">
    <name type="scientific">Dunaliella salina</name>
    <name type="common">Green alga</name>
    <name type="synonym">Protococcus salinus</name>
    <dbReference type="NCBI Taxonomy" id="3046"/>
    <lineage>
        <taxon>Eukaryota</taxon>
        <taxon>Viridiplantae</taxon>
        <taxon>Chlorophyta</taxon>
        <taxon>core chlorophytes</taxon>
        <taxon>Chlorophyceae</taxon>
        <taxon>CS clade</taxon>
        <taxon>Chlamydomonadales</taxon>
        <taxon>Dunaliellaceae</taxon>
        <taxon>Dunaliella</taxon>
    </lineage>
</organism>
<evidence type="ECO:0000256" key="2">
    <source>
        <dbReference type="ARBA" id="ARBA00022801"/>
    </source>
</evidence>
<dbReference type="InterPro" id="IPR050551">
    <property type="entry name" value="Fructan_Metab_Enzymes"/>
</dbReference>
<dbReference type="SUPFAM" id="SSF75005">
    <property type="entry name" value="Arabinanase/levansucrase/invertase"/>
    <property type="match status" value="1"/>
</dbReference>
<evidence type="ECO:0000256" key="1">
    <source>
        <dbReference type="ARBA" id="ARBA00009902"/>
    </source>
</evidence>
<dbReference type="InterPro" id="IPR023296">
    <property type="entry name" value="Glyco_hydro_beta-prop_sf"/>
</dbReference>
<dbReference type="GO" id="GO:0016787">
    <property type="term" value="F:hydrolase activity"/>
    <property type="evidence" value="ECO:0007669"/>
    <property type="project" value="UniProtKB-KW"/>
</dbReference>
<evidence type="ECO:0000313" key="7">
    <source>
        <dbReference type="Proteomes" id="UP000815325"/>
    </source>
</evidence>
<evidence type="ECO:0000256" key="3">
    <source>
        <dbReference type="ARBA" id="ARBA00023295"/>
    </source>
</evidence>
<evidence type="ECO:0000259" key="5">
    <source>
        <dbReference type="Pfam" id="PF00251"/>
    </source>
</evidence>
<protein>
    <submittedName>
        <fullName evidence="6">Glycosyl hydrolase</fullName>
    </submittedName>
</protein>
<evidence type="ECO:0000313" key="6">
    <source>
        <dbReference type="EMBL" id="KAF5831773.1"/>
    </source>
</evidence>
<name>A0ABQ7GB23_DUNSA</name>
<dbReference type="PANTHER" id="PTHR31953">
    <property type="entry name" value="BETA-FRUCTOFURANOSIDASE, INSOLUBLE ISOENZYME CWINV1-RELATED"/>
    <property type="match status" value="1"/>
</dbReference>
<evidence type="ECO:0000256" key="4">
    <source>
        <dbReference type="SAM" id="MobiDB-lite"/>
    </source>
</evidence>
<dbReference type="Proteomes" id="UP000815325">
    <property type="component" value="Unassembled WGS sequence"/>
</dbReference>
<gene>
    <name evidence="6" type="ORF">DUNSADRAFT_12611</name>
</gene>
<dbReference type="SMART" id="SM00640">
    <property type="entry name" value="Glyco_32"/>
    <property type="match status" value="1"/>
</dbReference>
<dbReference type="InterPro" id="IPR001362">
    <property type="entry name" value="Glyco_hydro_32"/>
</dbReference>
<dbReference type="Pfam" id="PF00251">
    <property type="entry name" value="Glyco_hydro_32N"/>
    <property type="match status" value="1"/>
</dbReference>
<feature type="domain" description="Glycosyl hydrolase family 32 N-terminal" evidence="5">
    <location>
        <begin position="37"/>
        <end position="260"/>
    </location>
</feature>
<keyword evidence="7" id="KW-1185">Reference proteome</keyword>
<comment type="similarity">
    <text evidence="1">Belongs to the glycosyl hydrolase 32 family.</text>
</comment>
<dbReference type="EMBL" id="MU069923">
    <property type="protein sequence ID" value="KAF5831773.1"/>
    <property type="molecule type" value="Genomic_DNA"/>
</dbReference>